<proteinExistence type="predicted"/>
<sequence length="205" mass="23618">MTVKDEVLVRLLAGEDYSTIYGSIRGKKPFYQAYNEWLVIKEKQYAETLRKQNALDSKIKALQVEESALSKNVKGLQGQAQELERIEKQIVDSMNLLDATQKEFLEVQNQLYLLEEKGFTAEVLTEALRIDVDGTAFLKRLETGNAFKDLLLELQQEHENLKKVLQDTENAEKNLTLLRAQLKTIFGQIRSESNVLDELKLKTRR</sequence>
<name>X0T977_9ZZZZ</name>
<accession>X0T977</accession>
<comment type="caution">
    <text evidence="2">The sequence shown here is derived from an EMBL/GenBank/DDBJ whole genome shotgun (WGS) entry which is preliminary data.</text>
</comment>
<reference evidence="2" key="1">
    <citation type="journal article" date="2014" name="Front. Microbiol.">
        <title>High frequency of phylogenetically diverse reductive dehalogenase-homologous genes in deep subseafloor sedimentary metagenomes.</title>
        <authorList>
            <person name="Kawai M."/>
            <person name="Futagami T."/>
            <person name="Toyoda A."/>
            <person name="Takaki Y."/>
            <person name="Nishi S."/>
            <person name="Hori S."/>
            <person name="Arai W."/>
            <person name="Tsubouchi T."/>
            <person name="Morono Y."/>
            <person name="Uchiyama I."/>
            <person name="Ito T."/>
            <person name="Fujiyama A."/>
            <person name="Inagaki F."/>
            <person name="Takami H."/>
        </authorList>
    </citation>
    <scope>NUCLEOTIDE SEQUENCE</scope>
    <source>
        <strain evidence="2">Expedition CK06-06</strain>
    </source>
</reference>
<evidence type="ECO:0000313" key="2">
    <source>
        <dbReference type="EMBL" id="GAF84747.1"/>
    </source>
</evidence>
<keyword evidence="1" id="KW-0175">Coiled coil</keyword>
<dbReference type="EMBL" id="BARS01004916">
    <property type="protein sequence ID" value="GAF84747.1"/>
    <property type="molecule type" value="Genomic_DNA"/>
</dbReference>
<protein>
    <submittedName>
        <fullName evidence="2">Uncharacterized protein</fullName>
    </submittedName>
</protein>
<organism evidence="2">
    <name type="scientific">marine sediment metagenome</name>
    <dbReference type="NCBI Taxonomy" id="412755"/>
    <lineage>
        <taxon>unclassified sequences</taxon>
        <taxon>metagenomes</taxon>
        <taxon>ecological metagenomes</taxon>
    </lineage>
</organism>
<dbReference type="AlphaFoldDB" id="X0T977"/>
<gene>
    <name evidence="2" type="ORF">S01H1_09622</name>
</gene>
<feature type="coiled-coil region" evidence="1">
    <location>
        <begin position="151"/>
        <end position="181"/>
    </location>
</feature>
<evidence type="ECO:0000256" key="1">
    <source>
        <dbReference type="SAM" id="Coils"/>
    </source>
</evidence>
<feature type="coiled-coil region" evidence="1">
    <location>
        <begin position="66"/>
        <end position="117"/>
    </location>
</feature>